<dbReference type="Proteomes" id="UP000244924">
    <property type="component" value="Unassembled WGS sequence"/>
</dbReference>
<gene>
    <name evidence="2" type="ORF">DEA8626_01634</name>
</gene>
<keyword evidence="3" id="KW-1185">Reference proteome</keyword>
<dbReference type="InterPro" id="IPR003018">
    <property type="entry name" value="GAF"/>
</dbReference>
<organism evidence="2 3">
    <name type="scientific">Albidovulum aquaemixtae</name>
    <dbReference type="NCBI Taxonomy" id="1542388"/>
    <lineage>
        <taxon>Bacteria</taxon>
        <taxon>Pseudomonadati</taxon>
        <taxon>Pseudomonadota</taxon>
        <taxon>Alphaproteobacteria</taxon>
        <taxon>Rhodobacterales</taxon>
        <taxon>Paracoccaceae</taxon>
        <taxon>Albidovulum</taxon>
    </lineage>
</organism>
<dbReference type="SMART" id="SM00065">
    <property type="entry name" value="GAF"/>
    <property type="match status" value="1"/>
</dbReference>
<accession>A0A2R8B679</accession>
<dbReference type="Gene3D" id="3.30.450.40">
    <property type="match status" value="1"/>
</dbReference>
<feature type="domain" description="GAF" evidence="1">
    <location>
        <begin position="36"/>
        <end position="184"/>
    </location>
</feature>
<dbReference type="AlphaFoldDB" id="A0A2R8B679"/>
<dbReference type="OrthoDB" id="9816309at2"/>
<proteinExistence type="predicted"/>
<name>A0A2R8B679_9RHOB</name>
<reference evidence="2 3" key="1">
    <citation type="submission" date="2018-03" db="EMBL/GenBank/DDBJ databases">
        <authorList>
            <person name="Keele B.F."/>
        </authorList>
    </citation>
    <scope>NUCLEOTIDE SEQUENCE [LARGE SCALE GENOMIC DNA]</scope>
    <source>
        <strain evidence="2 3">CECT 8626</strain>
    </source>
</reference>
<dbReference type="PANTHER" id="PTHR43102">
    <property type="entry name" value="SLR1143 PROTEIN"/>
    <property type="match status" value="1"/>
</dbReference>
<dbReference type="InterPro" id="IPR029016">
    <property type="entry name" value="GAF-like_dom_sf"/>
</dbReference>
<evidence type="ECO:0000259" key="1">
    <source>
        <dbReference type="SMART" id="SM00065"/>
    </source>
</evidence>
<dbReference type="RefSeq" id="WP_108852477.1">
    <property type="nucleotide sequence ID" value="NZ_OMOQ01000001.1"/>
</dbReference>
<sequence length="186" mass="20921">MQDLPARDHWGAAEVADATTEVVENVLETLELVDAPPEEAFDKFTRLVSTFLNVPVSLVSFVEEDRDRQFFKSEFGLTGIWAETRQTPLSHSFCQYVKRDDRPLIVEHAPDDARVCNNLAIPDLNVRAYLGVPVHGPDKSVLGALCAIDAKRRRWDQSDVDVMVDLAGCVTDQIRLRHALRRSHGL</sequence>
<evidence type="ECO:0000313" key="3">
    <source>
        <dbReference type="Proteomes" id="UP000244924"/>
    </source>
</evidence>
<protein>
    <recommendedName>
        <fullName evidence="1">GAF domain-containing protein</fullName>
    </recommendedName>
</protein>
<dbReference type="Pfam" id="PF01590">
    <property type="entry name" value="GAF"/>
    <property type="match status" value="1"/>
</dbReference>
<evidence type="ECO:0000313" key="2">
    <source>
        <dbReference type="EMBL" id="SPH18104.1"/>
    </source>
</evidence>
<dbReference type="EMBL" id="OMOQ01000001">
    <property type="protein sequence ID" value="SPH18104.1"/>
    <property type="molecule type" value="Genomic_DNA"/>
</dbReference>
<dbReference type="PANTHER" id="PTHR43102:SF2">
    <property type="entry name" value="GAF DOMAIN-CONTAINING PROTEIN"/>
    <property type="match status" value="1"/>
</dbReference>
<dbReference type="SUPFAM" id="SSF55781">
    <property type="entry name" value="GAF domain-like"/>
    <property type="match status" value="1"/>
</dbReference>